<feature type="transmembrane region" description="Helical" evidence="8">
    <location>
        <begin position="445"/>
        <end position="465"/>
    </location>
</feature>
<dbReference type="RefSeq" id="WP_114956578.1">
    <property type="nucleotide sequence ID" value="NZ_JBHSJF010000006.1"/>
</dbReference>
<evidence type="ECO:0000313" key="11">
    <source>
        <dbReference type="Proteomes" id="UP001595796"/>
    </source>
</evidence>
<dbReference type="Gene3D" id="1.10.3720.10">
    <property type="entry name" value="MetI-like"/>
    <property type="match status" value="2"/>
</dbReference>
<keyword evidence="3" id="KW-1003">Cell membrane</keyword>
<dbReference type="PANTHER" id="PTHR43357:SF3">
    <property type="entry name" value="FE(3+)-TRANSPORT SYSTEM PERMEASE PROTEIN FBPB 2"/>
    <property type="match status" value="1"/>
</dbReference>
<feature type="transmembrane region" description="Helical" evidence="8">
    <location>
        <begin position="83"/>
        <end position="103"/>
    </location>
</feature>
<dbReference type="PROSITE" id="PS50928">
    <property type="entry name" value="ABC_TM1"/>
    <property type="match status" value="2"/>
</dbReference>
<dbReference type="CDD" id="cd06261">
    <property type="entry name" value="TM_PBP2"/>
    <property type="match status" value="2"/>
</dbReference>
<keyword evidence="7 8" id="KW-0472">Membrane</keyword>
<evidence type="ECO:0000256" key="5">
    <source>
        <dbReference type="ARBA" id="ARBA00022692"/>
    </source>
</evidence>
<feature type="transmembrane region" description="Helical" evidence="8">
    <location>
        <begin position="415"/>
        <end position="439"/>
    </location>
</feature>
<evidence type="ECO:0000259" key="9">
    <source>
        <dbReference type="PROSITE" id="PS50928"/>
    </source>
</evidence>
<feature type="transmembrane region" description="Helical" evidence="8">
    <location>
        <begin position="115"/>
        <end position="136"/>
    </location>
</feature>
<feature type="transmembrane region" description="Helical" evidence="8">
    <location>
        <begin position="306"/>
        <end position="329"/>
    </location>
</feature>
<keyword evidence="11" id="KW-1185">Reference proteome</keyword>
<feature type="transmembrane region" description="Helical" evidence="8">
    <location>
        <begin position="6"/>
        <end position="25"/>
    </location>
</feature>
<gene>
    <name evidence="10" type="ORF">ACFPFW_07460</name>
</gene>
<feature type="transmembrane region" description="Helical" evidence="8">
    <location>
        <begin position="369"/>
        <end position="388"/>
    </location>
</feature>
<evidence type="ECO:0000256" key="3">
    <source>
        <dbReference type="ARBA" id="ARBA00022475"/>
    </source>
</evidence>
<feature type="transmembrane region" description="Helical" evidence="8">
    <location>
        <begin position="472"/>
        <end position="493"/>
    </location>
</feature>
<dbReference type="Proteomes" id="UP001595796">
    <property type="component" value="Unassembled WGS sequence"/>
</dbReference>
<evidence type="ECO:0000256" key="6">
    <source>
        <dbReference type="ARBA" id="ARBA00022989"/>
    </source>
</evidence>
<comment type="similarity">
    <text evidence="8">Belongs to the binding-protein-dependent transport system permease family.</text>
</comment>
<sequence length="503" mass="52905">MPPWLLFAAAIPVFLICLPLAYVALRSGQAGPAGIIAELGRQRTLDLLLNTLVIALGVTVASSLIGVVGAWCIERSDLPGRKWWRIVVTLPLAVPAFVASYAWSSIDGAFESMPGAIFILTLSAYPLVLLPVAAALRSADPGFEDVSRSLGRGPWATFFGAVLPQIRPALAAGALLVLTHTLSEFGALALLRVQTFTTSIFASYELQFDNATAALQSAVLMALCLPAAYGEMRLRLKTQVARVGKGSRRHAPLAALGPIRWPVALALGALVVLALGVPTGTLVYWLRVGSSAGHGRGEIWDAIGGSFSLALPGAAIVVLFALPLVLASSRHGGRLAQIADRLPYIVHGLPGLVVALALVFLSIRFAHPLYQTVVLVFVAYTMMFLPLAQSALRGPVELAPARLEEMARGLGRSPFGAFASITLPAIAPGIGAALALLALELMRELTATLMLAPSGTVTLATAVWGHTTDGEYAAAAPFAALLVAASALPVYFFTRRTLELYEL</sequence>
<feature type="transmembrane region" description="Helical" evidence="8">
    <location>
        <begin position="45"/>
        <end position="71"/>
    </location>
</feature>
<dbReference type="PANTHER" id="PTHR43357">
    <property type="entry name" value="INNER MEMBRANE ABC TRANSPORTER PERMEASE PROTEIN YDCV"/>
    <property type="match status" value="1"/>
</dbReference>
<proteinExistence type="inferred from homology"/>
<comment type="subcellular location">
    <subcellularLocation>
        <location evidence="1">Cell inner membrane</location>
        <topology evidence="1">Multi-pass membrane protein</topology>
    </subcellularLocation>
    <subcellularLocation>
        <location evidence="8">Cell membrane</location>
        <topology evidence="8">Multi-pass membrane protein</topology>
    </subcellularLocation>
</comment>
<protein>
    <submittedName>
        <fullName evidence="10">ABC transporter permease</fullName>
    </submittedName>
</protein>
<dbReference type="SUPFAM" id="SSF161098">
    <property type="entry name" value="MetI-like"/>
    <property type="match status" value="2"/>
</dbReference>
<dbReference type="Pfam" id="PF00528">
    <property type="entry name" value="BPD_transp_1"/>
    <property type="match status" value="2"/>
</dbReference>
<feature type="transmembrane region" description="Helical" evidence="8">
    <location>
        <begin position="210"/>
        <end position="229"/>
    </location>
</feature>
<keyword evidence="6 8" id="KW-1133">Transmembrane helix</keyword>
<evidence type="ECO:0000256" key="2">
    <source>
        <dbReference type="ARBA" id="ARBA00022448"/>
    </source>
</evidence>
<reference evidence="11" key="1">
    <citation type="journal article" date="2019" name="Int. J. Syst. Evol. Microbiol.">
        <title>The Global Catalogue of Microorganisms (GCM) 10K type strain sequencing project: providing services to taxonomists for standard genome sequencing and annotation.</title>
        <authorList>
            <consortium name="The Broad Institute Genomics Platform"/>
            <consortium name="The Broad Institute Genome Sequencing Center for Infectious Disease"/>
            <person name="Wu L."/>
            <person name="Ma J."/>
        </authorList>
    </citation>
    <scope>NUCLEOTIDE SEQUENCE [LARGE SCALE GENOMIC DNA]</scope>
    <source>
        <strain evidence="11">CGMCC 1.16444</strain>
    </source>
</reference>
<evidence type="ECO:0000256" key="7">
    <source>
        <dbReference type="ARBA" id="ARBA00023136"/>
    </source>
</evidence>
<evidence type="ECO:0000256" key="1">
    <source>
        <dbReference type="ARBA" id="ARBA00004429"/>
    </source>
</evidence>
<comment type="caution">
    <text evidence="10">The sequence shown here is derived from an EMBL/GenBank/DDBJ whole genome shotgun (WGS) entry which is preliminary data.</text>
</comment>
<accession>A0ABV9Z076</accession>
<feature type="domain" description="ABC transmembrane type-1" evidence="9">
    <location>
        <begin position="48"/>
        <end position="229"/>
    </location>
</feature>
<evidence type="ECO:0000256" key="8">
    <source>
        <dbReference type="RuleBase" id="RU363032"/>
    </source>
</evidence>
<name>A0ABV9Z076_9HYPH</name>
<dbReference type="EMBL" id="JBHSJF010000006">
    <property type="protein sequence ID" value="MFC5067854.1"/>
    <property type="molecule type" value="Genomic_DNA"/>
</dbReference>
<dbReference type="InterPro" id="IPR000515">
    <property type="entry name" value="MetI-like"/>
</dbReference>
<keyword evidence="5 8" id="KW-0812">Transmembrane</keyword>
<feature type="domain" description="ABC transmembrane type-1" evidence="9">
    <location>
        <begin position="303"/>
        <end position="494"/>
    </location>
</feature>
<dbReference type="InterPro" id="IPR035906">
    <property type="entry name" value="MetI-like_sf"/>
</dbReference>
<feature type="transmembrane region" description="Helical" evidence="8">
    <location>
        <begin position="263"/>
        <end position="286"/>
    </location>
</feature>
<evidence type="ECO:0000313" key="10">
    <source>
        <dbReference type="EMBL" id="MFC5067854.1"/>
    </source>
</evidence>
<organism evidence="10 11">
    <name type="scientific">Flaviflagellibacter deserti</name>
    <dbReference type="NCBI Taxonomy" id="2267266"/>
    <lineage>
        <taxon>Bacteria</taxon>
        <taxon>Pseudomonadati</taxon>
        <taxon>Pseudomonadota</taxon>
        <taxon>Alphaproteobacteria</taxon>
        <taxon>Hyphomicrobiales</taxon>
        <taxon>Flaviflagellibacter</taxon>
    </lineage>
</organism>
<keyword evidence="2 8" id="KW-0813">Transport</keyword>
<keyword evidence="4" id="KW-0997">Cell inner membrane</keyword>
<feature type="transmembrane region" description="Helical" evidence="8">
    <location>
        <begin position="341"/>
        <end position="363"/>
    </location>
</feature>
<evidence type="ECO:0000256" key="4">
    <source>
        <dbReference type="ARBA" id="ARBA00022519"/>
    </source>
</evidence>